<comment type="caution">
    <text evidence="2">The sequence shown here is derived from an EMBL/GenBank/DDBJ whole genome shotgun (WGS) entry which is preliminary data.</text>
</comment>
<keyword evidence="3" id="KW-1185">Reference proteome</keyword>
<accession>A0ABT3N4G3</accession>
<dbReference type="Proteomes" id="UP001209854">
    <property type="component" value="Unassembled WGS sequence"/>
</dbReference>
<dbReference type="EMBL" id="JAPFCC010000001">
    <property type="protein sequence ID" value="MCW7556462.1"/>
    <property type="molecule type" value="Genomic_DNA"/>
</dbReference>
<evidence type="ECO:0000313" key="2">
    <source>
        <dbReference type="EMBL" id="MCW7556517.1"/>
    </source>
</evidence>
<name>A0ABT3N4G3_9GAMM</name>
<dbReference type="EMBL" id="JAPFCC010000002">
    <property type="protein sequence ID" value="MCW7556517.1"/>
    <property type="molecule type" value="Genomic_DNA"/>
</dbReference>
<evidence type="ECO:0000313" key="1">
    <source>
        <dbReference type="EMBL" id="MCW7556462.1"/>
    </source>
</evidence>
<reference evidence="2 3" key="1">
    <citation type="submission" date="2022-10" db="EMBL/GenBank/DDBJ databases">
        <title>High-quality genome sequences of two octocoral-associated bacteria, Endozoicomonas euniceicola EF212 and Endozoicomonas gorgoniicola PS125.</title>
        <authorList>
            <person name="Chiou Y.-J."/>
            <person name="Chen Y.-H."/>
        </authorList>
    </citation>
    <scope>NUCLEOTIDE SEQUENCE [LARGE SCALE GENOMIC DNA]</scope>
    <source>
        <strain evidence="2 3">PS125</strain>
    </source>
</reference>
<organism evidence="2 3">
    <name type="scientific">Endozoicomonas gorgoniicola</name>
    <dbReference type="NCBI Taxonomy" id="1234144"/>
    <lineage>
        <taxon>Bacteria</taxon>
        <taxon>Pseudomonadati</taxon>
        <taxon>Pseudomonadota</taxon>
        <taxon>Gammaproteobacteria</taxon>
        <taxon>Oceanospirillales</taxon>
        <taxon>Endozoicomonadaceae</taxon>
        <taxon>Endozoicomonas</taxon>
    </lineage>
</organism>
<gene>
    <name evidence="1" type="ORF">NX722_28270</name>
    <name evidence="2" type="ORF">NX722_28545</name>
</gene>
<evidence type="ECO:0000313" key="3">
    <source>
        <dbReference type="Proteomes" id="UP001209854"/>
    </source>
</evidence>
<proteinExistence type="predicted"/>
<sequence>MNFKKFWKELTEQERDDFCRRVGCSKDVVRNVYLSPNPLRRNHPSKMRLARMVVFSNNKLKVGSLLKYFSGEGVEQLIGEVQKVKDPVSGA</sequence>
<protein>
    <submittedName>
        <fullName evidence="2">Uncharacterized protein</fullName>
    </submittedName>
</protein>
<dbReference type="RefSeq" id="WP_262566142.1">
    <property type="nucleotide sequence ID" value="NZ_CP103299.1"/>
</dbReference>